<protein>
    <submittedName>
        <fullName evidence="1">Uncharacterized protein</fullName>
    </submittedName>
</protein>
<name>A0A2D4P9A4_MICSU</name>
<evidence type="ECO:0000313" key="1">
    <source>
        <dbReference type="EMBL" id="LAB54562.1"/>
    </source>
</evidence>
<dbReference type="AlphaFoldDB" id="A0A2D4P9A4"/>
<proteinExistence type="predicted"/>
<dbReference type="EMBL" id="IACN01053196">
    <property type="protein sequence ID" value="LAB54562.1"/>
    <property type="molecule type" value="Transcribed_RNA"/>
</dbReference>
<organism evidence="1">
    <name type="scientific">Micrurus surinamensis</name>
    <name type="common">Surinam coral snake</name>
    <dbReference type="NCBI Taxonomy" id="129470"/>
    <lineage>
        <taxon>Eukaryota</taxon>
        <taxon>Metazoa</taxon>
        <taxon>Chordata</taxon>
        <taxon>Craniata</taxon>
        <taxon>Vertebrata</taxon>
        <taxon>Euteleostomi</taxon>
        <taxon>Lepidosauria</taxon>
        <taxon>Squamata</taxon>
        <taxon>Bifurcata</taxon>
        <taxon>Unidentata</taxon>
        <taxon>Episquamata</taxon>
        <taxon>Toxicofera</taxon>
        <taxon>Serpentes</taxon>
        <taxon>Colubroidea</taxon>
        <taxon>Elapidae</taxon>
        <taxon>Elapinae</taxon>
        <taxon>Micrurus</taxon>
    </lineage>
</organism>
<accession>A0A2D4P9A4</accession>
<sequence length="119" mass="13366">MQGKFIQEWTDHFDTIQGPLNWMGIFFFCSKSCICICANMHSYKSVSLPGTPSHSSFLYVTGQKKNKLKLFSPFRQGESSAACCYIHAVAQKTLIRQQGQTLRPLGCRVATCALKDYTS</sequence>
<reference evidence="1" key="2">
    <citation type="submission" date="2017-11" db="EMBL/GenBank/DDBJ databases">
        <title>Coralsnake Venomics: Analyses of Venom Gland Transcriptomes and Proteomes of Six Brazilian Taxa.</title>
        <authorList>
            <person name="Aird S.D."/>
            <person name="Jorge da Silva N."/>
            <person name="Qiu L."/>
            <person name="Villar-Briones A."/>
            <person name="Aparecida-Saddi V."/>
            <person name="Campos-Telles M.P."/>
            <person name="Grau M."/>
            <person name="Mikheyev A.S."/>
        </authorList>
    </citation>
    <scope>NUCLEOTIDE SEQUENCE</scope>
    <source>
        <tissue evidence="1">Venom_gland</tissue>
    </source>
</reference>
<reference evidence="1" key="1">
    <citation type="submission" date="2017-07" db="EMBL/GenBank/DDBJ databases">
        <authorList>
            <person name="Mikheyev A."/>
            <person name="Grau M."/>
        </authorList>
    </citation>
    <scope>NUCLEOTIDE SEQUENCE</scope>
    <source>
        <tissue evidence="1">Venom_gland</tissue>
    </source>
</reference>